<dbReference type="AlphaFoldDB" id="A0A8H4QH28"/>
<sequence>MASKPYRSLAPELIDMIFEELKLSVRTTRGSLKREHVQAIRCCLLVCMPFRRCAVRILFHHVEIITNDLPESGSQRLVLLRQIVTPPNPSLEGVARNIESVSISYKLPPRQRWPLPCQDHLHDLHEFLGHQDLIAVINALHREAVRIKRLVIDLAISGFQQQSRGTQWDKIDPRFRSALQDLARSPYLRYFRISDVHHVPLALLSDANFQSLRLRNSVFDQQDDYTHDLHTGGESYYPTLEAVFDHDGTASQQKLQLQRAPNELPSFQRLKEIVCTSHGEQQICEIWSIVRAAAETLQVISIEHNGQSKLTRNHISQGDYWRSL</sequence>
<comment type="caution">
    <text evidence="1">The sequence shown here is derived from an EMBL/GenBank/DDBJ whole genome shotgun (WGS) entry which is preliminary data.</text>
</comment>
<gene>
    <name evidence="1" type="ORF">D9613_007180</name>
</gene>
<name>A0A8H4QH28_9AGAR</name>
<proteinExistence type="predicted"/>
<dbReference type="EMBL" id="JAACJL010000058">
    <property type="protein sequence ID" value="KAF4610838.1"/>
    <property type="molecule type" value="Genomic_DNA"/>
</dbReference>
<protein>
    <submittedName>
        <fullName evidence="1">Uncharacterized protein</fullName>
    </submittedName>
</protein>
<dbReference type="Proteomes" id="UP000521872">
    <property type="component" value="Unassembled WGS sequence"/>
</dbReference>
<keyword evidence="2" id="KW-1185">Reference proteome</keyword>
<organism evidence="1 2">
    <name type="scientific">Agrocybe pediades</name>
    <dbReference type="NCBI Taxonomy" id="84607"/>
    <lineage>
        <taxon>Eukaryota</taxon>
        <taxon>Fungi</taxon>
        <taxon>Dikarya</taxon>
        <taxon>Basidiomycota</taxon>
        <taxon>Agaricomycotina</taxon>
        <taxon>Agaricomycetes</taxon>
        <taxon>Agaricomycetidae</taxon>
        <taxon>Agaricales</taxon>
        <taxon>Agaricineae</taxon>
        <taxon>Strophariaceae</taxon>
        <taxon>Agrocybe</taxon>
    </lineage>
</organism>
<evidence type="ECO:0000313" key="2">
    <source>
        <dbReference type="Proteomes" id="UP000521872"/>
    </source>
</evidence>
<reference evidence="1 2" key="1">
    <citation type="submission" date="2019-12" db="EMBL/GenBank/DDBJ databases">
        <authorList>
            <person name="Floudas D."/>
            <person name="Bentzer J."/>
            <person name="Ahren D."/>
            <person name="Johansson T."/>
            <person name="Persson P."/>
            <person name="Tunlid A."/>
        </authorList>
    </citation>
    <scope>NUCLEOTIDE SEQUENCE [LARGE SCALE GENOMIC DNA]</scope>
    <source>
        <strain evidence="1 2">CBS 102.39</strain>
    </source>
</reference>
<evidence type="ECO:0000313" key="1">
    <source>
        <dbReference type="EMBL" id="KAF4610838.1"/>
    </source>
</evidence>
<accession>A0A8H4QH28</accession>